<comment type="caution">
    <text evidence="2">The sequence shown here is derived from an EMBL/GenBank/DDBJ whole genome shotgun (WGS) entry which is preliminary data.</text>
</comment>
<gene>
    <name evidence="2" type="ORF">J2T60_001725</name>
</gene>
<dbReference type="Gene3D" id="3.10.129.10">
    <property type="entry name" value="Hotdog Thioesterase"/>
    <property type="match status" value="1"/>
</dbReference>
<dbReference type="EMBL" id="JALJYF010000002">
    <property type="protein sequence ID" value="MCP1727725.1"/>
    <property type="molecule type" value="Genomic_DNA"/>
</dbReference>
<accession>A0ABT1G8V3</accession>
<protein>
    <submittedName>
        <fullName evidence="2">3-hydroxymyristoyl/3-hydroxydecanoyl-(Acyl carrier protein) dehydratase</fullName>
    </submittedName>
</protein>
<evidence type="ECO:0000313" key="3">
    <source>
        <dbReference type="Proteomes" id="UP001523550"/>
    </source>
</evidence>
<dbReference type="SUPFAM" id="SSF54637">
    <property type="entry name" value="Thioesterase/thiol ester dehydrase-isomerase"/>
    <property type="match status" value="1"/>
</dbReference>
<dbReference type="Proteomes" id="UP001523550">
    <property type="component" value="Unassembled WGS sequence"/>
</dbReference>
<dbReference type="Pfam" id="PF22818">
    <property type="entry name" value="ApeI-like"/>
    <property type="match status" value="1"/>
</dbReference>
<evidence type="ECO:0000259" key="1">
    <source>
        <dbReference type="Pfam" id="PF22818"/>
    </source>
</evidence>
<proteinExistence type="predicted"/>
<sequence>MSLPPILSERVRGPVAEYRLAVPVDLPWFRGHFPGHPVLPGLVQVEWARQLAERDLCPDGGFQGLRSVKFQRVIQPDCELCLHLEARDGQVDWRLTLDGLDGPLCSEGRLFFGASQ</sequence>
<dbReference type="InterPro" id="IPR054545">
    <property type="entry name" value="ApeI-like"/>
</dbReference>
<dbReference type="InterPro" id="IPR029069">
    <property type="entry name" value="HotDog_dom_sf"/>
</dbReference>
<feature type="domain" description="ApeI dehydratase-like" evidence="1">
    <location>
        <begin position="16"/>
        <end position="95"/>
    </location>
</feature>
<reference evidence="2 3" key="1">
    <citation type="submission" date="2022-03" db="EMBL/GenBank/DDBJ databases">
        <title>Genomic Encyclopedia of Type Strains, Phase III (KMG-III): the genomes of soil and plant-associated and newly described type strains.</title>
        <authorList>
            <person name="Whitman W."/>
        </authorList>
    </citation>
    <scope>NUCLEOTIDE SEQUENCE [LARGE SCALE GENOMIC DNA]</scope>
    <source>
        <strain evidence="2 3">BSker1</strain>
    </source>
</reference>
<keyword evidence="3" id="KW-1185">Reference proteome</keyword>
<evidence type="ECO:0000313" key="2">
    <source>
        <dbReference type="EMBL" id="MCP1727725.1"/>
    </source>
</evidence>
<organism evidence="2 3">
    <name type="scientific">Natronospira proteinivora</name>
    <dbReference type="NCBI Taxonomy" id="1807133"/>
    <lineage>
        <taxon>Bacteria</taxon>
        <taxon>Pseudomonadati</taxon>
        <taxon>Pseudomonadota</taxon>
        <taxon>Gammaproteobacteria</taxon>
        <taxon>Natronospirales</taxon>
        <taxon>Natronospiraceae</taxon>
        <taxon>Natronospira</taxon>
    </lineage>
</organism>
<dbReference type="RefSeq" id="WP_253448404.1">
    <property type="nucleotide sequence ID" value="NZ_JALJYF010000002.1"/>
</dbReference>
<name>A0ABT1G8V3_9GAMM</name>